<evidence type="ECO:0000313" key="2">
    <source>
        <dbReference type="Proteomes" id="UP001596222"/>
    </source>
</evidence>
<keyword evidence="1" id="KW-0238">DNA-binding</keyword>
<accession>A0ABV9ZSI8</accession>
<keyword evidence="2" id="KW-1185">Reference proteome</keyword>
<dbReference type="GO" id="GO:0003677">
    <property type="term" value="F:DNA binding"/>
    <property type="evidence" value="ECO:0007669"/>
    <property type="project" value="UniProtKB-KW"/>
</dbReference>
<dbReference type="EMBL" id="JBHSKJ010000003">
    <property type="protein sequence ID" value="MFC5144277.1"/>
    <property type="molecule type" value="Genomic_DNA"/>
</dbReference>
<reference evidence="2" key="1">
    <citation type="journal article" date="2019" name="Int. J. Syst. Evol. Microbiol.">
        <title>The Global Catalogue of Microorganisms (GCM) 10K type strain sequencing project: providing services to taxonomists for standard genome sequencing and annotation.</title>
        <authorList>
            <consortium name="The Broad Institute Genomics Platform"/>
            <consortium name="The Broad Institute Genome Sequencing Center for Infectious Disease"/>
            <person name="Wu L."/>
            <person name="Ma J."/>
        </authorList>
    </citation>
    <scope>NUCLEOTIDE SEQUENCE [LARGE SCALE GENOMIC DNA]</scope>
    <source>
        <strain evidence="2">CGMCC 4.1641</strain>
    </source>
</reference>
<dbReference type="Proteomes" id="UP001596222">
    <property type="component" value="Unassembled WGS sequence"/>
</dbReference>
<dbReference type="RefSeq" id="WP_382038005.1">
    <property type="nucleotide sequence ID" value="NZ_JBHSKJ010000003.1"/>
</dbReference>
<name>A0ABV9ZSI8_9ACTN</name>
<protein>
    <submittedName>
        <fullName evidence="1">DNA-binding protein</fullName>
    </submittedName>
</protein>
<comment type="caution">
    <text evidence="1">The sequence shown here is derived from an EMBL/GenBank/DDBJ whole genome shotgun (WGS) entry which is preliminary data.</text>
</comment>
<organism evidence="1 2">
    <name type="scientific">Streptomyces aureoversilis</name>
    <dbReference type="NCBI Taxonomy" id="67277"/>
    <lineage>
        <taxon>Bacteria</taxon>
        <taxon>Bacillati</taxon>
        <taxon>Actinomycetota</taxon>
        <taxon>Actinomycetes</taxon>
        <taxon>Kitasatosporales</taxon>
        <taxon>Streptomycetaceae</taxon>
        <taxon>Streptomyces</taxon>
    </lineage>
</organism>
<proteinExistence type="predicted"/>
<evidence type="ECO:0000313" key="1">
    <source>
        <dbReference type="EMBL" id="MFC5144277.1"/>
    </source>
</evidence>
<sequence length="76" mass="8519">MTPNPLLVPEDEAAAWTGRPGVTIRRWAHEGRIHRYGKGRGRVRYNLWELPQKRLNEATGETILGPPPPLPTARAA</sequence>
<gene>
    <name evidence="1" type="ORF">ACFPP6_06200</name>
</gene>